<dbReference type="GO" id="GO:0005524">
    <property type="term" value="F:ATP binding"/>
    <property type="evidence" value="ECO:0007669"/>
    <property type="project" value="UniProtKB-UniRule"/>
</dbReference>
<dbReference type="Pfam" id="PF09334">
    <property type="entry name" value="tRNA-synt_1g"/>
    <property type="match status" value="2"/>
</dbReference>
<dbReference type="InterPro" id="IPR009008">
    <property type="entry name" value="Val/Leu/Ile-tRNA-synth_edit"/>
</dbReference>
<comment type="similarity">
    <text evidence="1 9 10">Belongs to the class-I aminoacyl-tRNA synthetase family.</text>
</comment>
<dbReference type="Pfam" id="PF13603">
    <property type="entry name" value="tRNA-synt_1_2"/>
    <property type="match status" value="1"/>
</dbReference>
<dbReference type="RefSeq" id="WP_069115878.1">
    <property type="nucleotide sequence ID" value="NZ_CP017015.1"/>
</dbReference>
<dbReference type="InterPro" id="IPR014729">
    <property type="entry name" value="Rossmann-like_a/b/a_fold"/>
</dbReference>
<evidence type="ECO:0000313" key="15">
    <source>
        <dbReference type="Proteomes" id="UP000094378"/>
    </source>
</evidence>
<gene>
    <name evidence="9 14" type="primary">leuS</name>
    <name evidence="14" type="ORF">SHELI_v1c01460</name>
</gene>
<dbReference type="PANTHER" id="PTHR43740">
    <property type="entry name" value="LEUCYL-TRNA SYNTHETASE"/>
    <property type="match status" value="1"/>
</dbReference>
<dbReference type="Pfam" id="PF08264">
    <property type="entry name" value="Anticodon_1"/>
    <property type="match status" value="1"/>
</dbReference>
<organism evidence="14 15">
    <name type="scientific">Spiroplasma helicoides</name>
    <dbReference type="NCBI Taxonomy" id="216938"/>
    <lineage>
        <taxon>Bacteria</taxon>
        <taxon>Bacillati</taxon>
        <taxon>Mycoplasmatota</taxon>
        <taxon>Mollicutes</taxon>
        <taxon>Entomoplasmatales</taxon>
        <taxon>Spiroplasmataceae</taxon>
        <taxon>Spiroplasma</taxon>
    </lineage>
</organism>
<dbReference type="GO" id="GO:0005829">
    <property type="term" value="C:cytosol"/>
    <property type="evidence" value="ECO:0007669"/>
    <property type="project" value="TreeGrafter"/>
</dbReference>
<dbReference type="OrthoDB" id="9810365at2"/>
<feature type="binding site" evidence="9">
    <location>
        <position position="585"/>
    </location>
    <ligand>
        <name>ATP</name>
        <dbReference type="ChEBI" id="CHEBI:30616"/>
    </ligand>
</feature>
<dbReference type="InterPro" id="IPR013155">
    <property type="entry name" value="M/V/L/I-tRNA-synth_anticd-bd"/>
</dbReference>
<dbReference type="FunFam" id="3.40.50.620:FF:000077">
    <property type="entry name" value="Leucine--tRNA ligase"/>
    <property type="match status" value="1"/>
</dbReference>
<evidence type="ECO:0000256" key="10">
    <source>
        <dbReference type="RuleBase" id="RU363039"/>
    </source>
</evidence>
<dbReference type="EMBL" id="CP017015">
    <property type="protein sequence ID" value="AOG60101.1"/>
    <property type="molecule type" value="Genomic_DNA"/>
</dbReference>
<evidence type="ECO:0000256" key="4">
    <source>
        <dbReference type="ARBA" id="ARBA00022741"/>
    </source>
</evidence>
<evidence type="ECO:0000259" key="13">
    <source>
        <dbReference type="Pfam" id="PF13603"/>
    </source>
</evidence>
<dbReference type="PANTHER" id="PTHR43740:SF2">
    <property type="entry name" value="LEUCINE--TRNA LIGASE, MITOCHONDRIAL"/>
    <property type="match status" value="1"/>
</dbReference>
<evidence type="ECO:0000256" key="5">
    <source>
        <dbReference type="ARBA" id="ARBA00022840"/>
    </source>
</evidence>
<comment type="subcellular location">
    <subcellularLocation>
        <location evidence="9">Cytoplasm</location>
    </subcellularLocation>
</comment>
<evidence type="ECO:0000256" key="6">
    <source>
        <dbReference type="ARBA" id="ARBA00022917"/>
    </source>
</evidence>
<dbReference type="InterPro" id="IPR001412">
    <property type="entry name" value="aa-tRNA-synth_I_CS"/>
</dbReference>
<feature type="short sequence motif" description="'KMSKS' region" evidence="9">
    <location>
        <begin position="582"/>
        <end position="586"/>
    </location>
</feature>
<feature type="domain" description="Leucyl-tRNA synthetase editing" evidence="13">
    <location>
        <begin position="222"/>
        <end position="399"/>
    </location>
</feature>
<dbReference type="Proteomes" id="UP000094378">
    <property type="component" value="Chromosome"/>
</dbReference>
<keyword evidence="4 9" id="KW-0547">Nucleotide-binding</keyword>
<dbReference type="SUPFAM" id="SSF47323">
    <property type="entry name" value="Anticodon-binding domain of a subclass of class I aminoacyl-tRNA synthetases"/>
    <property type="match status" value="1"/>
</dbReference>
<dbReference type="InterPro" id="IPR015413">
    <property type="entry name" value="Methionyl/Leucyl_tRNA_Synth"/>
</dbReference>
<accession>A0A1B3SJK5</accession>
<keyword evidence="2 9" id="KW-0963">Cytoplasm</keyword>
<dbReference type="SUPFAM" id="SSF52374">
    <property type="entry name" value="Nucleotidylyl transferase"/>
    <property type="match status" value="1"/>
</dbReference>
<dbReference type="CDD" id="cd07958">
    <property type="entry name" value="Anticodon_Ia_Leu_BEm"/>
    <property type="match status" value="1"/>
</dbReference>
<feature type="domain" description="Methionyl/Leucyl tRNA synthetase" evidence="12">
    <location>
        <begin position="549"/>
        <end position="622"/>
    </location>
</feature>
<evidence type="ECO:0000256" key="7">
    <source>
        <dbReference type="ARBA" id="ARBA00023146"/>
    </source>
</evidence>
<dbReference type="Gene3D" id="3.10.20.590">
    <property type="match status" value="1"/>
</dbReference>
<keyword evidence="5 9" id="KW-0067">ATP-binding</keyword>
<sequence>MEYSHKKVEKKWQKYWEENHTFKTTDKSDKKAYILDMFPYPSGAGLHVGHPKGYTATDVFSRMRRLQGYDVLHPIGYDAFGLPAEQYALKTGNDPTEFTLKNIDIFREQLKTLGFSFDYEKEVNTSNPNYYRITQWIFQQLYKQGLAEIRYADVNWCEGLGTVLANEEVVVKNNKMYSDIGDFEVVKRPMKQWVLKITEYADRLIDGLEDLDWPKSLKDLQRNWIGRSEGLVIKFQSQNNNLKIPVFTTRPDTIFGTTYLVLAPESDLVKSLVTNEYKEKVNQYIEEAKSKTDIQRQDESREKTGLFTGAYAINPFTNKPIPIWVADYVLNDYGTGAVMGVPAHDDRDWDFATKYGLEIIHVIECKDKSKAFVGEGKHINSDFLDGLNKQEAIEKITKKILEQNLGEKKVNYKLRDWLFSRQRFYGEPFPIVFSEDGQIALIDEKDLPVELPKGAYLKPSGTGESPLANIHDWVNIEYKGKKVKRETNTMPQWAGSCWYYLAYILTISPNNLMDINSEEAQRLFKKWLPVDLYIGGQEHATLHLLYARFWHQVLYDIKIVPTPEPFQKLVNQGMILAESGEKMSKSKGNVINPDEIVESHGADTLRLYEVFMGPLEASLQWSFTGLDGSRKWLDRVYRMIEKFEFSSENNGHLDFIYNDVVKKVTSMIEDCKFNTAVSQLMTFVNAVYKEEEPVYIEYIKNFVVMLSLYAPHLAEELWEKLGNKPSVALQSWPQYDESKLVQNEVTIAVQINGKLRATFEIEKGTNEATLLEKAKNIENVKPYIENKTIIKEIVVVDKIVNIVVK</sequence>
<keyword evidence="3 9" id="KW-0436">Ligase</keyword>
<dbReference type="InterPro" id="IPR025709">
    <property type="entry name" value="Leu_tRNA-synth_edit"/>
</dbReference>
<dbReference type="InterPro" id="IPR009080">
    <property type="entry name" value="tRNAsynth_Ia_anticodon-bd"/>
</dbReference>
<keyword evidence="6 9" id="KW-0648">Protein biosynthesis</keyword>
<evidence type="ECO:0000259" key="11">
    <source>
        <dbReference type="Pfam" id="PF08264"/>
    </source>
</evidence>
<comment type="caution">
    <text evidence="9">Lacks conserved residue(s) required for the propagation of feature annotation.</text>
</comment>
<dbReference type="FunFam" id="1.10.730.10:FF:000011">
    <property type="entry name" value="Leucine--tRNA ligase chloroplastic/mitochondrial"/>
    <property type="match status" value="1"/>
</dbReference>
<dbReference type="KEGG" id="shj:SHELI_v1c01460"/>
<dbReference type="STRING" id="216938.SHELI_v1c01460"/>
<keyword evidence="7 9" id="KW-0030">Aminoacyl-tRNA synthetase</keyword>
<dbReference type="Gene3D" id="3.40.50.620">
    <property type="entry name" value="HUPs"/>
    <property type="match status" value="2"/>
</dbReference>
<comment type="catalytic activity">
    <reaction evidence="8 9">
        <text>tRNA(Leu) + L-leucine + ATP = L-leucyl-tRNA(Leu) + AMP + diphosphate</text>
        <dbReference type="Rhea" id="RHEA:11688"/>
        <dbReference type="Rhea" id="RHEA-COMP:9613"/>
        <dbReference type="Rhea" id="RHEA-COMP:9622"/>
        <dbReference type="ChEBI" id="CHEBI:30616"/>
        <dbReference type="ChEBI" id="CHEBI:33019"/>
        <dbReference type="ChEBI" id="CHEBI:57427"/>
        <dbReference type="ChEBI" id="CHEBI:78442"/>
        <dbReference type="ChEBI" id="CHEBI:78494"/>
        <dbReference type="ChEBI" id="CHEBI:456215"/>
        <dbReference type="EC" id="6.1.1.4"/>
    </reaction>
</comment>
<evidence type="ECO:0000256" key="8">
    <source>
        <dbReference type="ARBA" id="ARBA00047469"/>
    </source>
</evidence>
<dbReference type="EC" id="6.1.1.4" evidence="9"/>
<protein>
    <recommendedName>
        <fullName evidence="9">Leucine--tRNA ligase</fullName>
        <ecNumber evidence="9">6.1.1.4</ecNumber>
    </recommendedName>
    <alternativeName>
        <fullName evidence="9">Leucyl-tRNA synthetase</fullName>
        <shortName evidence="9">LeuRS</shortName>
    </alternativeName>
</protein>
<dbReference type="AlphaFoldDB" id="A0A1B3SJK5"/>
<dbReference type="InterPro" id="IPR002302">
    <property type="entry name" value="Leu-tRNA-ligase"/>
</dbReference>
<evidence type="ECO:0000313" key="14">
    <source>
        <dbReference type="EMBL" id="AOG60101.1"/>
    </source>
</evidence>
<evidence type="ECO:0000256" key="9">
    <source>
        <dbReference type="HAMAP-Rule" id="MF_00049"/>
    </source>
</evidence>
<name>A0A1B3SJK5_9MOLU</name>
<feature type="domain" description="Methionyl/Leucyl tRNA synthetase" evidence="12">
    <location>
        <begin position="38"/>
        <end position="170"/>
    </location>
</feature>
<evidence type="ECO:0000256" key="3">
    <source>
        <dbReference type="ARBA" id="ARBA00022598"/>
    </source>
</evidence>
<dbReference type="GO" id="GO:0004823">
    <property type="term" value="F:leucine-tRNA ligase activity"/>
    <property type="evidence" value="ECO:0007669"/>
    <property type="project" value="UniProtKB-UniRule"/>
</dbReference>
<dbReference type="SUPFAM" id="SSF50677">
    <property type="entry name" value="ValRS/IleRS/LeuRS editing domain"/>
    <property type="match status" value="1"/>
</dbReference>
<evidence type="ECO:0000256" key="1">
    <source>
        <dbReference type="ARBA" id="ARBA00005594"/>
    </source>
</evidence>
<dbReference type="PATRIC" id="fig|216938.3.peg.146"/>
<feature type="domain" description="Methionyl/Valyl/Leucyl/Isoleucyl-tRNA synthetase anticodon-binding" evidence="11">
    <location>
        <begin position="657"/>
        <end position="767"/>
    </location>
</feature>
<keyword evidence="15" id="KW-1185">Reference proteome</keyword>
<dbReference type="Gene3D" id="1.10.730.10">
    <property type="entry name" value="Isoleucyl-tRNA Synthetase, Domain 1"/>
    <property type="match status" value="1"/>
</dbReference>
<dbReference type="PRINTS" id="PR00985">
    <property type="entry name" value="TRNASYNTHLEU"/>
</dbReference>
<proteinExistence type="inferred from homology"/>
<dbReference type="HAMAP" id="MF_00049_B">
    <property type="entry name" value="Leu_tRNA_synth_B"/>
    <property type="match status" value="1"/>
</dbReference>
<dbReference type="NCBIfam" id="TIGR00396">
    <property type="entry name" value="leuS_bact"/>
    <property type="match status" value="1"/>
</dbReference>
<dbReference type="GO" id="GO:0002161">
    <property type="term" value="F:aminoacyl-tRNA deacylase activity"/>
    <property type="evidence" value="ECO:0007669"/>
    <property type="project" value="InterPro"/>
</dbReference>
<reference evidence="14 15" key="1">
    <citation type="submission" date="2016-08" db="EMBL/GenBank/DDBJ databases">
        <title>Complete genome sequence of Spiroplasma helicoides TABS-2 (DSM 22551).</title>
        <authorList>
            <person name="Shen W.-Y."/>
            <person name="Lo W.-S."/>
            <person name="Lai Y.-C."/>
            <person name="Kuo C.-H."/>
        </authorList>
    </citation>
    <scope>NUCLEOTIDE SEQUENCE [LARGE SCALE GENOMIC DNA]</scope>
    <source>
        <strain evidence="14 15">TABS-2</strain>
    </source>
</reference>
<dbReference type="GO" id="GO:0006429">
    <property type="term" value="P:leucyl-tRNA aminoacylation"/>
    <property type="evidence" value="ECO:0007669"/>
    <property type="project" value="UniProtKB-UniRule"/>
</dbReference>
<evidence type="ECO:0000259" key="12">
    <source>
        <dbReference type="Pfam" id="PF09334"/>
    </source>
</evidence>
<dbReference type="FunFam" id="3.40.50.620:FF:000056">
    <property type="entry name" value="Leucine--tRNA ligase"/>
    <property type="match status" value="1"/>
</dbReference>
<evidence type="ECO:0000256" key="2">
    <source>
        <dbReference type="ARBA" id="ARBA00022490"/>
    </source>
</evidence>
<dbReference type="CDD" id="cd00812">
    <property type="entry name" value="LeuRS_core"/>
    <property type="match status" value="1"/>
</dbReference>
<dbReference type="PROSITE" id="PS00178">
    <property type="entry name" value="AA_TRNA_LIGASE_I"/>
    <property type="match status" value="1"/>
</dbReference>